<sequence length="161" mass="18936">MKKEQNNYAFIDSQNVHKGIQSLGWKLDWKKLRIYLKDKYHISNAFLFLGFIPDNQKLYEYLQKCGYILIFKPLIFSDNGEVKGNCDADLVLHAILKLNEYDKAIIVTSDGDFYSLVRHLYENAKLLFVLSPYVKTCSKLLKKEAKEKIYSMDNLRKKLQK</sequence>
<protein>
    <recommendedName>
        <fullName evidence="1">NYN domain-containing protein</fullName>
    </recommendedName>
</protein>
<accession>A0A1G2P6C8</accession>
<dbReference type="InterPro" id="IPR021139">
    <property type="entry name" value="NYN"/>
</dbReference>
<evidence type="ECO:0000313" key="3">
    <source>
        <dbReference type="Proteomes" id="UP000176355"/>
    </source>
</evidence>
<evidence type="ECO:0000313" key="2">
    <source>
        <dbReference type="EMBL" id="OHA43111.1"/>
    </source>
</evidence>
<comment type="caution">
    <text evidence="2">The sequence shown here is derived from an EMBL/GenBank/DDBJ whole genome shotgun (WGS) entry which is preliminary data.</text>
</comment>
<dbReference type="GO" id="GO:0004540">
    <property type="term" value="F:RNA nuclease activity"/>
    <property type="evidence" value="ECO:0007669"/>
    <property type="project" value="InterPro"/>
</dbReference>
<feature type="domain" description="NYN" evidence="1">
    <location>
        <begin position="10"/>
        <end position="149"/>
    </location>
</feature>
<dbReference type="PANTHER" id="PTHR35458:SF2">
    <property type="entry name" value="SLR0755 PROTEIN"/>
    <property type="match status" value="1"/>
</dbReference>
<dbReference type="Gene3D" id="3.40.50.1010">
    <property type="entry name" value="5'-nuclease"/>
    <property type="match status" value="1"/>
</dbReference>
<reference evidence="2 3" key="1">
    <citation type="journal article" date="2016" name="Nat. Commun.">
        <title>Thousands of microbial genomes shed light on interconnected biogeochemical processes in an aquifer system.</title>
        <authorList>
            <person name="Anantharaman K."/>
            <person name="Brown C.T."/>
            <person name="Hug L.A."/>
            <person name="Sharon I."/>
            <person name="Castelle C.J."/>
            <person name="Probst A.J."/>
            <person name="Thomas B.C."/>
            <person name="Singh A."/>
            <person name="Wilkins M.J."/>
            <person name="Karaoz U."/>
            <person name="Brodie E.L."/>
            <person name="Williams K.H."/>
            <person name="Hubbard S.S."/>
            <person name="Banfield J.F."/>
        </authorList>
    </citation>
    <scope>NUCLEOTIDE SEQUENCE [LARGE SCALE GENOMIC DNA]</scope>
</reference>
<proteinExistence type="predicted"/>
<dbReference type="EMBL" id="MHSL01000032">
    <property type="protein sequence ID" value="OHA43111.1"/>
    <property type="molecule type" value="Genomic_DNA"/>
</dbReference>
<dbReference type="InterPro" id="IPR047140">
    <property type="entry name" value="LabA"/>
</dbReference>
<dbReference type="AlphaFoldDB" id="A0A1G2P6C8"/>
<dbReference type="Proteomes" id="UP000176355">
    <property type="component" value="Unassembled WGS sequence"/>
</dbReference>
<evidence type="ECO:0000259" key="1">
    <source>
        <dbReference type="Pfam" id="PF01936"/>
    </source>
</evidence>
<gene>
    <name evidence="2" type="ORF">A3G03_02350</name>
</gene>
<dbReference type="PANTHER" id="PTHR35458">
    <property type="entry name" value="SLR0755 PROTEIN"/>
    <property type="match status" value="1"/>
</dbReference>
<organism evidence="2 3">
    <name type="scientific">Candidatus Taylorbacteria bacterium RIFCSPLOWO2_12_FULL_44_15c</name>
    <dbReference type="NCBI Taxonomy" id="1802333"/>
    <lineage>
        <taxon>Bacteria</taxon>
        <taxon>Candidatus Tayloriibacteriota</taxon>
    </lineage>
</organism>
<dbReference type="STRING" id="1802333.A3G03_02350"/>
<dbReference type="Pfam" id="PF01936">
    <property type="entry name" value="NYN"/>
    <property type="match status" value="1"/>
</dbReference>
<name>A0A1G2P6C8_9BACT</name>